<dbReference type="InterPro" id="IPR029056">
    <property type="entry name" value="Ribokinase-like"/>
</dbReference>
<dbReference type="GO" id="GO:0008662">
    <property type="term" value="F:1-phosphofructokinase activity"/>
    <property type="evidence" value="ECO:0007669"/>
    <property type="project" value="InterPro"/>
</dbReference>
<sequence length="305" mass="33429">MIYTLTLNPAVDYIVRLNDFQLDQINRSQSDEKEAGGKGINVSRVLANFDQPSTALGFIGGFTGKFITDVLDQFHIQHHFVELQDDTRINLKMKAANSETEVNGTSPEITDQAYHQLLDRLGTLTDQDVVVMAGSLPTTLSSDTYQAMIRLLNQKGVETFLDTSGIAFQEAVKASPSFVKPNHHELGEFFNETVDGPEKAIQLAQQLQTTYQIDHVFVSMGKDGAVYTGEAGQFQLDPPEGELIYSVGAGDSTVAGFLYQWQKSHDAKQAAAFAVAAGSATAYSETLCTKMEAEELFEQVKVSKI</sequence>
<dbReference type="EC" id="2.7.1.144" evidence="6"/>
<dbReference type="STRING" id="1308866.J416_01689"/>
<dbReference type="InterPro" id="IPR011611">
    <property type="entry name" value="PfkB_dom"/>
</dbReference>
<organism evidence="8 9">
    <name type="scientific">Gracilibacillus halophilus YIM-C55.5</name>
    <dbReference type="NCBI Taxonomy" id="1308866"/>
    <lineage>
        <taxon>Bacteria</taxon>
        <taxon>Bacillati</taxon>
        <taxon>Bacillota</taxon>
        <taxon>Bacilli</taxon>
        <taxon>Bacillales</taxon>
        <taxon>Bacillaceae</taxon>
        <taxon>Gracilibacillus</taxon>
    </lineage>
</organism>
<keyword evidence="3 6" id="KW-0547">Nucleotide-binding</keyword>
<evidence type="ECO:0000256" key="4">
    <source>
        <dbReference type="ARBA" id="ARBA00022777"/>
    </source>
</evidence>
<dbReference type="eggNOG" id="COG1105">
    <property type="taxonomic scope" value="Bacteria"/>
</dbReference>
<comment type="similarity">
    <text evidence="1">Belongs to the carbohydrate kinase pfkB family.</text>
</comment>
<dbReference type="SUPFAM" id="SSF53613">
    <property type="entry name" value="Ribokinase-like"/>
    <property type="match status" value="1"/>
</dbReference>
<evidence type="ECO:0000256" key="3">
    <source>
        <dbReference type="ARBA" id="ARBA00022741"/>
    </source>
</evidence>
<keyword evidence="9" id="KW-1185">Reference proteome</keyword>
<dbReference type="PIRSF" id="PIRSF000535">
    <property type="entry name" value="1PFK/6PFK/LacC"/>
    <property type="match status" value="1"/>
</dbReference>
<dbReference type="GO" id="GO:0005524">
    <property type="term" value="F:ATP binding"/>
    <property type="evidence" value="ECO:0007669"/>
    <property type="project" value="UniProtKB-KW"/>
</dbReference>
<dbReference type="RefSeq" id="WP_003463406.1">
    <property type="nucleotide sequence ID" value="NZ_APML01000005.1"/>
</dbReference>
<dbReference type="PATRIC" id="fig|1308866.3.peg.343"/>
<dbReference type="CDD" id="cd01164">
    <property type="entry name" value="FruK_PfkB_like"/>
    <property type="match status" value="1"/>
</dbReference>
<dbReference type="FunFam" id="3.40.1190.20:FF:000001">
    <property type="entry name" value="Phosphofructokinase"/>
    <property type="match status" value="1"/>
</dbReference>
<comment type="caution">
    <text evidence="8">The sequence shown here is derived from an EMBL/GenBank/DDBJ whole genome shotgun (WGS) entry which is preliminary data.</text>
</comment>
<dbReference type="InterPro" id="IPR022463">
    <property type="entry name" value="1-PFruKinase"/>
</dbReference>
<dbReference type="GO" id="GO:0005829">
    <property type="term" value="C:cytosol"/>
    <property type="evidence" value="ECO:0007669"/>
    <property type="project" value="TreeGrafter"/>
</dbReference>
<dbReference type="NCBIfam" id="TIGR03168">
    <property type="entry name" value="1-PFK"/>
    <property type="match status" value="1"/>
</dbReference>
<evidence type="ECO:0000259" key="7">
    <source>
        <dbReference type="Pfam" id="PF00294"/>
    </source>
</evidence>
<dbReference type="GO" id="GO:0009024">
    <property type="term" value="F:tagatose-6-phosphate kinase activity"/>
    <property type="evidence" value="ECO:0007669"/>
    <property type="project" value="UniProtKB-EC"/>
</dbReference>
<feature type="domain" description="Carbohydrate kinase PfkB" evidence="7">
    <location>
        <begin position="6"/>
        <end position="287"/>
    </location>
</feature>
<dbReference type="PANTHER" id="PTHR46566:SF1">
    <property type="entry name" value="1-PHOSPHOFRUCTOKINASE"/>
    <property type="match status" value="1"/>
</dbReference>
<evidence type="ECO:0000256" key="5">
    <source>
        <dbReference type="ARBA" id="ARBA00022840"/>
    </source>
</evidence>
<evidence type="ECO:0000256" key="2">
    <source>
        <dbReference type="ARBA" id="ARBA00022679"/>
    </source>
</evidence>
<dbReference type="GO" id="GO:0016052">
    <property type="term" value="P:carbohydrate catabolic process"/>
    <property type="evidence" value="ECO:0007669"/>
    <property type="project" value="UniProtKB-ARBA"/>
</dbReference>
<evidence type="ECO:0000313" key="8">
    <source>
        <dbReference type="EMBL" id="ENH98166.1"/>
    </source>
</evidence>
<evidence type="ECO:0000313" key="9">
    <source>
        <dbReference type="Proteomes" id="UP000012283"/>
    </source>
</evidence>
<keyword evidence="2 6" id="KW-0808">Transferase</keyword>
<comment type="catalytic activity">
    <reaction evidence="6">
        <text>D-tagatofuranose 6-phosphate + ATP = D-tagatofuranose 1,6-bisphosphate + ADP + H(+)</text>
        <dbReference type="Rhea" id="RHEA:12420"/>
        <dbReference type="ChEBI" id="CHEBI:15378"/>
        <dbReference type="ChEBI" id="CHEBI:30616"/>
        <dbReference type="ChEBI" id="CHEBI:58694"/>
        <dbReference type="ChEBI" id="CHEBI:58695"/>
        <dbReference type="ChEBI" id="CHEBI:456216"/>
        <dbReference type="EC" id="2.7.1.144"/>
    </reaction>
</comment>
<evidence type="ECO:0000256" key="1">
    <source>
        <dbReference type="ARBA" id="ARBA00005380"/>
    </source>
</evidence>
<keyword evidence="4 8" id="KW-0418">Kinase</keyword>
<dbReference type="OrthoDB" id="9801219at2"/>
<keyword evidence="6" id="KW-0423">Lactose metabolism</keyword>
<comment type="similarity">
    <text evidence="6">Belongs to the carbohydrate kinase PfkB family. LacC subfamily.</text>
</comment>
<gene>
    <name evidence="8" type="ORF">J416_01689</name>
</gene>
<dbReference type="PANTHER" id="PTHR46566">
    <property type="entry name" value="1-PHOSPHOFRUCTOKINASE-RELATED"/>
    <property type="match status" value="1"/>
</dbReference>
<name>N4WYP7_9BACI</name>
<dbReference type="Pfam" id="PF00294">
    <property type="entry name" value="PfkB"/>
    <property type="match status" value="1"/>
</dbReference>
<reference evidence="8 9" key="1">
    <citation type="submission" date="2013-03" db="EMBL/GenBank/DDBJ databases">
        <title>Draft genome sequence of Gracibacillus halophilus YIM-C55.5, a moderately halophilic and thermophilic organism from the Xiaochaidamu salt lake.</title>
        <authorList>
            <person name="Sugumar T."/>
            <person name="Polireddy D.R."/>
            <person name="Antony A."/>
            <person name="Madhava Y.R."/>
            <person name="Sivakumar N."/>
        </authorList>
    </citation>
    <scope>NUCLEOTIDE SEQUENCE [LARGE SCALE GENOMIC DNA]</scope>
    <source>
        <strain evidence="8 9">YIM-C55.5</strain>
    </source>
</reference>
<dbReference type="GO" id="GO:0005988">
    <property type="term" value="P:lactose metabolic process"/>
    <property type="evidence" value="ECO:0007669"/>
    <property type="project" value="UniProtKB-KW"/>
</dbReference>
<comment type="pathway">
    <text evidence="6">Carbohydrate metabolism; D-tagatose 6-phosphate degradation; D-glyceraldehyde 3-phosphate and glycerone phosphate from D-tagatose 6-phosphate: step 1/2.</text>
</comment>
<dbReference type="GO" id="GO:2001059">
    <property type="term" value="P:D-tagatose 6-phosphate catabolic process"/>
    <property type="evidence" value="ECO:0007669"/>
    <property type="project" value="UniProtKB-UniPathway"/>
</dbReference>
<dbReference type="AlphaFoldDB" id="N4WYP7"/>
<accession>N4WYP7</accession>
<dbReference type="EMBL" id="APML01000005">
    <property type="protein sequence ID" value="ENH98166.1"/>
    <property type="molecule type" value="Genomic_DNA"/>
</dbReference>
<dbReference type="NCBIfam" id="TIGR03828">
    <property type="entry name" value="pfkB"/>
    <property type="match status" value="1"/>
</dbReference>
<proteinExistence type="inferred from homology"/>
<dbReference type="Gene3D" id="3.40.1190.20">
    <property type="match status" value="1"/>
</dbReference>
<dbReference type="UniPathway" id="UPA00704">
    <property type="reaction ID" value="UER00715"/>
</dbReference>
<keyword evidence="5 6" id="KW-0067">ATP-binding</keyword>
<evidence type="ECO:0000256" key="6">
    <source>
        <dbReference type="PIRNR" id="PIRNR000535"/>
    </source>
</evidence>
<dbReference type="GO" id="GO:0044281">
    <property type="term" value="P:small molecule metabolic process"/>
    <property type="evidence" value="ECO:0007669"/>
    <property type="project" value="UniProtKB-ARBA"/>
</dbReference>
<protein>
    <recommendedName>
        <fullName evidence="6">Tagatose-6-phosphate kinase</fullName>
        <ecNumber evidence="6">2.7.1.144</ecNumber>
    </recommendedName>
</protein>
<dbReference type="InterPro" id="IPR017583">
    <property type="entry name" value="Tagatose/fructose_Pkinase"/>
</dbReference>
<dbReference type="Proteomes" id="UP000012283">
    <property type="component" value="Unassembled WGS sequence"/>
</dbReference>